<evidence type="ECO:0000256" key="5">
    <source>
        <dbReference type="ARBA" id="ARBA00022516"/>
    </source>
</evidence>
<keyword evidence="6 13" id="KW-0441">Lipid A biosynthesis</keyword>
<gene>
    <name evidence="13 14" type="primary">lpxK</name>
    <name evidence="14" type="ORF">E7Z59_11095</name>
</gene>
<dbReference type="PANTHER" id="PTHR42724:SF1">
    <property type="entry name" value="TETRAACYLDISACCHARIDE 4'-KINASE, MITOCHONDRIAL-RELATED"/>
    <property type="match status" value="1"/>
</dbReference>
<proteinExistence type="inferred from homology"/>
<accession>A0A4S3M0B8</accession>
<dbReference type="RefSeq" id="WP_136336425.1">
    <property type="nucleotide sequence ID" value="NZ_QXMP01000006.1"/>
</dbReference>
<dbReference type="GO" id="GO:0009029">
    <property type="term" value="F:lipid-A 4'-kinase activity"/>
    <property type="evidence" value="ECO:0007669"/>
    <property type="project" value="UniProtKB-UniRule"/>
</dbReference>
<comment type="function">
    <text evidence="1 13">Transfers the gamma-phosphate of ATP to the 4'-position of a tetraacyldisaccharide 1-phosphate intermediate (termed DS-1-P) to form tetraacyldisaccharide 1,4'-bis-phosphate (lipid IVA).</text>
</comment>
<evidence type="ECO:0000256" key="9">
    <source>
        <dbReference type="ARBA" id="ARBA00022777"/>
    </source>
</evidence>
<dbReference type="GO" id="GO:0009244">
    <property type="term" value="P:lipopolysaccharide core region biosynthetic process"/>
    <property type="evidence" value="ECO:0007669"/>
    <property type="project" value="TreeGrafter"/>
</dbReference>
<evidence type="ECO:0000256" key="6">
    <source>
        <dbReference type="ARBA" id="ARBA00022556"/>
    </source>
</evidence>
<dbReference type="InterPro" id="IPR027417">
    <property type="entry name" value="P-loop_NTPase"/>
</dbReference>
<keyword evidence="10 13" id="KW-0067">ATP-binding</keyword>
<dbReference type="NCBIfam" id="TIGR00682">
    <property type="entry name" value="lpxK"/>
    <property type="match status" value="1"/>
</dbReference>
<dbReference type="GO" id="GO:0005524">
    <property type="term" value="F:ATP binding"/>
    <property type="evidence" value="ECO:0007669"/>
    <property type="project" value="UniProtKB-UniRule"/>
</dbReference>
<evidence type="ECO:0000313" key="14">
    <source>
        <dbReference type="EMBL" id="THD66353.1"/>
    </source>
</evidence>
<comment type="pathway">
    <text evidence="2 13">Glycolipid biosynthesis; lipid IV(A) biosynthesis; lipid IV(A) from (3R)-3-hydroxytetradecanoyl-[acyl-carrier-protein] and UDP-N-acetyl-alpha-D-glucosamine: step 6/6.</text>
</comment>
<evidence type="ECO:0000256" key="4">
    <source>
        <dbReference type="ARBA" id="ARBA00016436"/>
    </source>
</evidence>
<evidence type="ECO:0000256" key="7">
    <source>
        <dbReference type="ARBA" id="ARBA00022679"/>
    </source>
</evidence>
<name>A0A4S3M0B8_9FLAO</name>
<evidence type="ECO:0000313" key="15">
    <source>
        <dbReference type="Proteomes" id="UP000305939"/>
    </source>
</evidence>
<dbReference type="EC" id="2.7.1.130" evidence="3 13"/>
<keyword evidence="15" id="KW-1185">Reference proteome</keyword>
<sequence>MRLLRKILLPVSWLYGGIIWLRNYGYDRGWFSSTSFDMPVICIGNLRVGGTGKTPMTEYIARLLKDKYRVALLSRGYKRSSKGYVLAGPDARVGELGDEPFQFYRKFPDVAVAVDANRTEGIKRLRKQINPEVILLDDAFQHRKVRAGMYVLLTAYGDLYTDDVILPAGNLRDTKNQAARADIIVVTKCPAAMSTSEMKLIENRLQPKPHQQLCFATIDYDEFIYNRQGERMPLSGIPDHASLVTGIATPEPLLQHLDGLGLHYDHLSFPDHHNFSEGEIKNLQQKKFVLTTEKDFVRLESQLEKVYYLPIKIKMLGEGKAVLTAKLLSVIGNYSL</sequence>
<comment type="catalytic activity">
    <reaction evidence="13">
        <text>a lipid A disaccharide + ATP = a lipid IVA + ADP + H(+)</text>
        <dbReference type="Rhea" id="RHEA:67840"/>
        <dbReference type="ChEBI" id="CHEBI:15378"/>
        <dbReference type="ChEBI" id="CHEBI:30616"/>
        <dbReference type="ChEBI" id="CHEBI:176343"/>
        <dbReference type="ChEBI" id="CHEBI:176425"/>
        <dbReference type="ChEBI" id="CHEBI:456216"/>
        <dbReference type="EC" id="2.7.1.130"/>
    </reaction>
</comment>
<evidence type="ECO:0000256" key="2">
    <source>
        <dbReference type="ARBA" id="ARBA00004870"/>
    </source>
</evidence>
<dbReference type="OrthoDB" id="9766423at2"/>
<evidence type="ECO:0000256" key="12">
    <source>
        <dbReference type="ARBA" id="ARBA00029757"/>
    </source>
</evidence>
<evidence type="ECO:0000256" key="11">
    <source>
        <dbReference type="ARBA" id="ARBA00023098"/>
    </source>
</evidence>
<dbReference type="EMBL" id="SSMC01000003">
    <property type="protein sequence ID" value="THD66353.1"/>
    <property type="molecule type" value="Genomic_DNA"/>
</dbReference>
<dbReference type="HAMAP" id="MF_00409">
    <property type="entry name" value="LpxK"/>
    <property type="match status" value="1"/>
</dbReference>
<evidence type="ECO:0000256" key="8">
    <source>
        <dbReference type="ARBA" id="ARBA00022741"/>
    </source>
</evidence>
<reference evidence="14 15" key="1">
    <citation type="submission" date="2019-04" db="EMBL/GenBank/DDBJ databases">
        <title>Draft genome sequence of Robertkochia marina CC-AMO-30D.</title>
        <authorList>
            <person name="Hameed A."/>
            <person name="Lin S.-Y."/>
            <person name="Shahina M."/>
            <person name="Lai W.-A."/>
            <person name="Young C.-C."/>
        </authorList>
    </citation>
    <scope>NUCLEOTIDE SEQUENCE [LARGE SCALE GENOMIC DNA]</scope>
    <source>
        <strain evidence="14 15">CC-AMO-30D</strain>
    </source>
</reference>
<evidence type="ECO:0000256" key="3">
    <source>
        <dbReference type="ARBA" id="ARBA00012071"/>
    </source>
</evidence>
<comment type="caution">
    <text evidence="14">The sequence shown here is derived from an EMBL/GenBank/DDBJ whole genome shotgun (WGS) entry which is preliminary data.</text>
</comment>
<keyword evidence="5 13" id="KW-0444">Lipid biosynthesis</keyword>
<keyword evidence="8 13" id="KW-0547">Nucleotide-binding</keyword>
<dbReference type="InterPro" id="IPR003758">
    <property type="entry name" value="LpxK"/>
</dbReference>
<keyword evidence="11 13" id="KW-0443">Lipid metabolism</keyword>
<dbReference type="UniPathway" id="UPA00359">
    <property type="reaction ID" value="UER00482"/>
</dbReference>
<evidence type="ECO:0000256" key="10">
    <source>
        <dbReference type="ARBA" id="ARBA00022840"/>
    </source>
</evidence>
<dbReference type="PANTHER" id="PTHR42724">
    <property type="entry name" value="TETRAACYLDISACCHARIDE 4'-KINASE"/>
    <property type="match status" value="1"/>
</dbReference>
<comment type="similarity">
    <text evidence="13">Belongs to the LpxK family.</text>
</comment>
<dbReference type="GO" id="GO:0009245">
    <property type="term" value="P:lipid A biosynthetic process"/>
    <property type="evidence" value="ECO:0007669"/>
    <property type="project" value="UniProtKB-UniRule"/>
</dbReference>
<keyword evidence="7 13" id="KW-0808">Transferase</keyword>
<dbReference type="GO" id="GO:0005886">
    <property type="term" value="C:plasma membrane"/>
    <property type="evidence" value="ECO:0007669"/>
    <property type="project" value="TreeGrafter"/>
</dbReference>
<evidence type="ECO:0000256" key="1">
    <source>
        <dbReference type="ARBA" id="ARBA00002274"/>
    </source>
</evidence>
<feature type="binding site" evidence="13">
    <location>
        <begin position="47"/>
        <end position="54"/>
    </location>
    <ligand>
        <name>ATP</name>
        <dbReference type="ChEBI" id="CHEBI:30616"/>
    </ligand>
</feature>
<organism evidence="14 15">
    <name type="scientific">Robertkochia marina</name>
    <dbReference type="NCBI Taxonomy" id="1227945"/>
    <lineage>
        <taxon>Bacteria</taxon>
        <taxon>Pseudomonadati</taxon>
        <taxon>Bacteroidota</taxon>
        <taxon>Flavobacteriia</taxon>
        <taxon>Flavobacteriales</taxon>
        <taxon>Flavobacteriaceae</taxon>
        <taxon>Robertkochia</taxon>
    </lineage>
</organism>
<dbReference type="AlphaFoldDB" id="A0A4S3M0B8"/>
<keyword evidence="9 13" id="KW-0418">Kinase</keyword>
<protein>
    <recommendedName>
        <fullName evidence="4 13">Tetraacyldisaccharide 4'-kinase</fullName>
        <ecNumber evidence="3 13">2.7.1.130</ecNumber>
    </recommendedName>
    <alternativeName>
        <fullName evidence="12 13">Lipid A 4'-kinase</fullName>
    </alternativeName>
</protein>
<dbReference type="Pfam" id="PF02606">
    <property type="entry name" value="LpxK"/>
    <property type="match status" value="1"/>
</dbReference>
<evidence type="ECO:0000256" key="13">
    <source>
        <dbReference type="HAMAP-Rule" id="MF_00409"/>
    </source>
</evidence>
<dbReference type="SUPFAM" id="SSF52540">
    <property type="entry name" value="P-loop containing nucleoside triphosphate hydrolases"/>
    <property type="match status" value="1"/>
</dbReference>
<dbReference type="Proteomes" id="UP000305939">
    <property type="component" value="Unassembled WGS sequence"/>
</dbReference>